<dbReference type="CDD" id="cd14789">
    <property type="entry name" value="Tiki"/>
    <property type="match status" value="1"/>
</dbReference>
<dbReference type="PANTHER" id="PTHR40590:SF1">
    <property type="entry name" value="CYTOPLASMIC PROTEIN"/>
    <property type="match status" value="1"/>
</dbReference>
<sequence>MKSVQSKTFLALAFSVLFVLQSISQTLDNSLLWRISGKGLKQDSYLFGTIHIICEEQFWMEPKIEKALESAQVLALEIDMTDPNLMAEMQQLSINPGFKNIKGEFTDEQAAALSGFLTQHYGAGLDQLGILKPFVLSSMVMIKMLPCEQQSSYETFFTEKAKSQGKKVIGLETAAFQIGMFDQIPQKIQIDDLAEMVTEKDALAELNQLVETYLSQDLQKMYQIITDNEMFQQYGDLLLKQRNENWIPKIEELIKNQSAFIAVGAGHLPSDSGVIQLLRKAGYKVEAVK</sequence>
<organism evidence="1 2">
    <name type="scientific">Mariniradius sediminis</name>
    <dbReference type="NCBI Taxonomy" id="2909237"/>
    <lineage>
        <taxon>Bacteria</taxon>
        <taxon>Pseudomonadati</taxon>
        <taxon>Bacteroidota</taxon>
        <taxon>Cytophagia</taxon>
        <taxon>Cytophagales</taxon>
        <taxon>Cyclobacteriaceae</taxon>
        <taxon>Mariniradius</taxon>
    </lineage>
</organism>
<comment type="caution">
    <text evidence="1">The sequence shown here is derived from an EMBL/GenBank/DDBJ whole genome shotgun (WGS) entry which is preliminary data.</text>
</comment>
<dbReference type="PANTHER" id="PTHR40590">
    <property type="entry name" value="CYTOPLASMIC PROTEIN-RELATED"/>
    <property type="match status" value="1"/>
</dbReference>
<accession>A0ABS9BRM4</accession>
<dbReference type="RefSeq" id="WP_234860147.1">
    <property type="nucleotide sequence ID" value="NZ_JAKEVZ010000002.1"/>
</dbReference>
<gene>
    <name evidence="1" type="ORF">L0U89_02895</name>
</gene>
<evidence type="ECO:0000313" key="1">
    <source>
        <dbReference type="EMBL" id="MCF1750004.1"/>
    </source>
</evidence>
<dbReference type="EMBL" id="JAKEVZ010000002">
    <property type="protein sequence ID" value="MCF1750004.1"/>
    <property type="molecule type" value="Genomic_DNA"/>
</dbReference>
<keyword evidence="2" id="KW-1185">Reference proteome</keyword>
<dbReference type="Pfam" id="PF01963">
    <property type="entry name" value="TraB_PrgY_gumN"/>
    <property type="match status" value="1"/>
</dbReference>
<dbReference type="InterPro" id="IPR002816">
    <property type="entry name" value="TraB/PrgY/GumN_fam"/>
</dbReference>
<name>A0ABS9BRM4_9BACT</name>
<reference evidence="1 2" key="1">
    <citation type="submission" date="2022-01" db="EMBL/GenBank/DDBJ databases">
        <title>Mariniradius saccharolyticus sp. nov., isolated from sediment of a river.</title>
        <authorList>
            <person name="Liu H."/>
        </authorList>
    </citation>
    <scope>NUCLEOTIDE SEQUENCE [LARGE SCALE GENOMIC DNA]</scope>
    <source>
        <strain evidence="1 2">RY-2</strain>
    </source>
</reference>
<protein>
    <submittedName>
        <fullName evidence="1">TraB/GumN family protein</fullName>
    </submittedName>
</protein>
<dbReference type="Proteomes" id="UP001201449">
    <property type="component" value="Unassembled WGS sequence"/>
</dbReference>
<dbReference type="InterPro" id="IPR047111">
    <property type="entry name" value="YbaP-like"/>
</dbReference>
<proteinExistence type="predicted"/>
<evidence type="ECO:0000313" key="2">
    <source>
        <dbReference type="Proteomes" id="UP001201449"/>
    </source>
</evidence>